<accession>A0ABS2CPR3</accession>
<dbReference type="Proteomes" id="UP001430172">
    <property type="component" value="Unassembled WGS sequence"/>
</dbReference>
<proteinExistence type="predicted"/>
<gene>
    <name evidence="2" type="ORF">JQN70_13520</name>
</gene>
<dbReference type="Pfam" id="PF00144">
    <property type="entry name" value="Beta-lactamase"/>
    <property type="match status" value="1"/>
</dbReference>
<dbReference type="PANTHER" id="PTHR43283:SF3">
    <property type="entry name" value="BETA-LACTAMASE FAMILY PROTEIN (AFU_ORTHOLOGUE AFUA_5G07500)"/>
    <property type="match status" value="1"/>
</dbReference>
<name>A0ABS2CPR3_9MICO</name>
<dbReference type="InterPro" id="IPR012338">
    <property type="entry name" value="Beta-lactam/transpept-like"/>
</dbReference>
<evidence type="ECO:0000313" key="2">
    <source>
        <dbReference type="EMBL" id="MBM6401413.1"/>
    </source>
</evidence>
<dbReference type="RefSeq" id="WP_204131884.1">
    <property type="nucleotide sequence ID" value="NZ_JAFDVD010000015.1"/>
</dbReference>
<dbReference type="PANTHER" id="PTHR43283">
    <property type="entry name" value="BETA-LACTAMASE-RELATED"/>
    <property type="match status" value="1"/>
</dbReference>
<feature type="domain" description="Beta-lactamase-related" evidence="1">
    <location>
        <begin position="12"/>
        <end position="331"/>
    </location>
</feature>
<dbReference type="InterPro" id="IPR001466">
    <property type="entry name" value="Beta-lactam-related"/>
</dbReference>
<organism evidence="2 3">
    <name type="scientific">Phycicoccus sonneratiae</name>
    <dbReference type="NCBI Taxonomy" id="2807628"/>
    <lineage>
        <taxon>Bacteria</taxon>
        <taxon>Bacillati</taxon>
        <taxon>Actinomycetota</taxon>
        <taxon>Actinomycetes</taxon>
        <taxon>Micrococcales</taxon>
        <taxon>Intrasporangiaceae</taxon>
        <taxon>Phycicoccus</taxon>
    </lineage>
</organism>
<evidence type="ECO:0000259" key="1">
    <source>
        <dbReference type="Pfam" id="PF00144"/>
    </source>
</evidence>
<dbReference type="Gene3D" id="3.40.710.10">
    <property type="entry name" value="DD-peptidase/beta-lactamase superfamily"/>
    <property type="match status" value="1"/>
</dbReference>
<reference evidence="2" key="1">
    <citation type="submission" date="2021-02" db="EMBL/GenBank/DDBJ databases">
        <title>Phycicoccus sp. MQZ13P-5T, whole genome shotgun sequence.</title>
        <authorList>
            <person name="Tuo L."/>
        </authorList>
    </citation>
    <scope>NUCLEOTIDE SEQUENCE</scope>
    <source>
        <strain evidence="2">MQZ13P-5</strain>
    </source>
</reference>
<sequence length="462" mass="49492">MVRSDGFATDLAATLDELAAKHRVPGVSVAVLRGDEVALATSGVVNTRTGVPVTPDSLFMVQSVTKVVTATLVMQLLDDGLVALDDPVVRHLPRFRTGEPEQSRRITIRHLLTHTGGFEGDLWAPTTAGPDALERFVADLVGEAPQVSPPGERFSYCNAGFGTLGRLVEVLRDETFEQAVRTRIAEPLGIEEIAFWADQALAFRTAIGHVGDDLRPLRHWAVMPPSNPAAGNQLALSARGLLSFARMHLDDGRAPDGTRLLGAATARMMREPQVEHPAVLGPHSRQGLGWWLRRGGLVEHGGGSLGVSSMLRTSPRHRVAAVVLTNSESGGRLVRELLEPWFADLPGVEPEPPPREPAAELAGDAAPYVGVFASRQVRAEVTQGDVGRLWLHRSSRGDALVMAASAGTDLPDEHHQLLRVGGDVFRAVGAGGPGPDVEFLGRDADGRCRFLFLGSRVLPRVG</sequence>
<evidence type="ECO:0000313" key="3">
    <source>
        <dbReference type="Proteomes" id="UP001430172"/>
    </source>
</evidence>
<comment type="caution">
    <text evidence="2">The sequence shown here is derived from an EMBL/GenBank/DDBJ whole genome shotgun (WGS) entry which is preliminary data.</text>
</comment>
<dbReference type="EMBL" id="JAFDVD010000015">
    <property type="protein sequence ID" value="MBM6401413.1"/>
    <property type="molecule type" value="Genomic_DNA"/>
</dbReference>
<protein>
    <submittedName>
        <fullName evidence="2">Beta-lactamase family protein</fullName>
    </submittedName>
</protein>
<keyword evidence="3" id="KW-1185">Reference proteome</keyword>
<dbReference type="InterPro" id="IPR050789">
    <property type="entry name" value="Diverse_Enzym_Activities"/>
</dbReference>
<dbReference type="SUPFAM" id="SSF56601">
    <property type="entry name" value="beta-lactamase/transpeptidase-like"/>
    <property type="match status" value="1"/>
</dbReference>